<dbReference type="Pfam" id="PF00072">
    <property type="entry name" value="Response_reg"/>
    <property type="match status" value="1"/>
</dbReference>
<protein>
    <submittedName>
        <fullName evidence="4">Response regulator transcription factor</fullName>
    </submittedName>
</protein>
<keyword evidence="5" id="KW-1185">Reference proteome</keyword>
<dbReference type="Gene3D" id="3.40.50.2300">
    <property type="match status" value="1"/>
</dbReference>
<feature type="domain" description="Response regulatory" evidence="3">
    <location>
        <begin position="5"/>
        <end position="129"/>
    </location>
</feature>
<dbReference type="SUPFAM" id="SSF46894">
    <property type="entry name" value="C-terminal effector domain of the bipartite response regulators"/>
    <property type="match status" value="1"/>
</dbReference>
<organism evidence="4 5">
    <name type="scientific">Shewanella surugensis</name>
    <dbReference type="NCBI Taxonomy" id="212020"/>
    <lineage>
        <taxon>Bacteria</taxon>
        <taxon>Pseudomonadati</taxon>
        <taxon>Pseudomonadota</taxon>
        <taxon>Gammaproteobacteria</taxon>
        <taxon>Alteromonadales</taxon>
        <taxon>Shewanellaceae</taxon>
        <taxon>Shewanella</taxon>
    </lineage>
</organism>
<keyword evidence="1" id="KW-0238">DNA-binding</keyword>
<dbReference type="InterPro" id="IPR001789">
    <property type="entry name" value="Sig_transdc_resp-reg_receiver"/>
</dbReference>
<dbReference type="InterPro" id="IPR011006">
    <property type="entry name" value="CheY-like_superfamily"/>
</dbReference>
<dbReference type="RefSeq" id="WP_248941183.1">
    <property type="nucleotide sequence ID" value="NZ_JAKIKS010000063.1"/>
</dbReference>
<evidence type="ECO:0000256" key="1">
    <source>
        <dbReference type="ARBA" id="ARBA00023125"/>
    </source>
</evidence>
<dbReference type="SMART" id="SM00448">
    <property type="entry name" value="REC"/>
    <property type="match status" value="1"/>
</dbReference>
<dbReference type="InterPro" id="IPR058245">
    <property type="entry name" value="NreC/VraR/RcsB-like_REC"/>
</dbReference>
<dbReference type="EMBL" id="JAKIKS010000063">
    <property type="protein sequence ID" value="MCL1125849.1"/>
    <property type="molecule type" value="Genomic_DNA"/>
</dbReference>
<name>A0ABT0LDT2_9GAMM</name>
<dbReference type="PANTHER" id="PTHR45566:SF2">
    <property type="entry name" value="NARL SUBFAMILY"/>
    <property type="match status" value="1"/>
</dbReference>
<evidence type="ECO:0000313" key="5">
    <source>
        <dbReference type="Proteomes" id="UP001203423"/>
    </source>
</evidence>
<comment type="caution">
    <text evidence="4">The sequence shown here is derived from an EMBL/GenBank/DDBJ whole genome shotgun (WGS) entry which is preliminary data.</text>
</comment>
<evidence type="ECO:0000313" key="4">
    <source>
        <dbReference type="EMBL" id="MCL1125849.1"/>
    </source>
</evidence>
<dbReference type="InterPro" id="IPR016032">
    <property type="entry name" value="Sig_transdc_resp-reg_C-effctor"/>
</dbReference>
<dbReference type="PROSITE" id="PS50110">
    <property type="entry name" value="RESPONSE_REGULATORY"/>
    <property type="match status" value="1"/>
</dbReference>
<dbReference type="InterPro" id="IPR051015">
    <property type="entry name" value="EvgA-like"/>
</dbReference>
<gene>
    <name evidence="4" type="ORF">L2764_15565</name>
</gene>
<dbReference type="PANTHER" id="PTHR45566">
    <property type="entry name" value="HTH-TYPE TRANSCRIPTIONAL REGULATOR YHJB-RELATED"/>
    <property type="match status" value="1"/>
</dbReference>
<reference evidence="4 5" key="1">
    <citation type="submission" date="2022-01" db="EMBL/GenBank/DDBJ databases">
        <title>Whole genome-based taxonomy of the Shewanellaceae.</title>
        <authorList>
            <person name="Martin-Rodriguez A.J."/>
        </authorList>
    </citation>
    <scope>NUCLEOTIDE SEQUENCE [LARGE SCALE GENOMIC DNA]</scope>
    <source>
        <strain evidence="4 5">DSM 17177</strain>
    </source>
</reference>
<keyword evidence="2" id="KW-0597">Phosphoprotein</keyword>
<dbReference type="CDD" id="cd17535">
    <property type="entry name" value="REC_NarL-like"/>
    <property type="match status" value="1"/>
</dbReference>
<evidence type="ECO:0000256" key="2">
    <source>
        <dbReference type="PROSITE-ProRule" id="PRU00169"/>
    </source>
</evidence>
<sequence length="219" mass="24282">MQTVNVYIADDHEIIINGLIELLNKFNTDNHNHKYINVVGRGETAESLMGNIERDDVDVFISDLGFEGTKGKMSIVKSMLEVNALANIIVFSMRENINTIIACYQAGAKAYITKKGSMVRIFDAIFTVADGGTYYAPGVLDKIGLQTLNNPLKGLDERDQQVFIMLAERVEVEAICEELNITEKTISNIITNKIKPVLGVNKKDFRKKAIALGLVEVSL</sequence>
<dbReference type="Proteomes" id="UP001203423">
    <property type="component" value="Unassembled WGS sequence"/>
</dbReference>
<evidence type="ECO:0000259" key="3">
    <source>
        <dbReference type="PROSITE" id="PS50110"/>
    </source>
</evidence>
<dbReference type="SUPFAM" id="SSF52172">
    <property type="entry name" value="CheY-like"/>
    <property type="match status" value="1"/>
</dbReference>
<accession>A0ABT0LDT2</accession>
<proteinExistence type="predicted"/>
<feature type="modified residue" description="4-aspartylphosphate" evidence="2">
    <location>
        <position position="63"/>
    </location>
</feature>